<gene>
    <name evidence="2" type="ORF">QVD17_28405</name>
</gene>
<dbReference type="Pfam" id="PF13960">
    <property type="entry name" value="DUF4218"/>
    <property type="match status" value="1"/>
</dbReference>
<proteinExistence type="predicted"/>
<comment type="caution">
    <text evidence="2">The sequence shown here is derived from an EMBL/GenBank/DDBJ whole genome shotgun (WGS) entry which is preliminary data.</text>
</comment>
<protein>
    <recommendedName>
        <fullName evidence="1">DUF4218 domain-containing protein</fullName>
    </recommendedName>
</protein>
<keyword evidence="3" id="KW-1185">Reference proteome</keyword>
<dbReference type="EMBL" id="JAUHHV010000007">
    <property type="protein sequence ID" value="KAK1419242.1"/>
    <property type="molecule type" value="Genomic_DNA"/>
</dbReference>
<name>A0AAD8KAD5_TARER</name>
<dbReference type="AlphaFoldDB" id="A0AAD8KAD5"/>
<feature type="domain" description="DUF4218" evidence="1">
    <location>
        <begin position="1"/>
        <end position="47"/>
    </location>
</feature>
<organism evidence="2 3">
    <name type="scientific">Tagetes erecta</name>
    <name type="common">African marigold</name>
    <dbReference type="NCBI Taxonomy" id="13708"/>
    <lineage>
        <taxon>Eukaryota</taxon>
        <taxon>Viridiplantae</taxon>
        <taxon>Streptophyta</taxon>
        <taxon>Embryophyta</taxon>
        <taxon>Tracheophyta</taxon>
        <taxon>Spermatophyta</taxon>
        <taxon>Magnoliopsida</taxon>
        <taxon>eudicotyledons</taxon>
        <taxon>Gunneridae</taxon>
        <taxon>Pentapetalae</taxon>
        <taxon>asterids</taxon>
        <taxon>campanulids</taxon>
        <taxon>Asterales</taxon>
        <taxon>Asteraceae</taxon>
        <taxon>Asteroideae</taxon>
        <taxon>Heliantheae alliance</taxon>
        <taxon>Tageteae</taxon>
        <taxon>Tagetes</taxon>
    </lineage>
</organism>
<accession>A0AAD8KAD5</accession>
<sequence length="167" mass="19154">MEHLVVHLTNEAILGGPVQFRWMYQYERKLGRLKRTIKNKSRVEGSIGVRVDPKTHMVDVKPTSIGCENDPFILASQAQQVYYTSYPSKAKELKGWLAVVKTTPRGIYELAEDVTEVDDDNNVDEEKFFQENERLECTITEDLQPISFVQGDVEEVGDMNEDNDDIQ</sequence>
<dbReference type="PANTHER" id="PTHR48258:SF4">
    <property type="entry name" value="DUF4216 DOMAIN-CONTAINING PROTEIN"/>
    <property type="match status" value="1"/>
</dbReference>
<dbReference type="InterPro" id="IPR025452">
    <property type="entry name" value="DUF4218"/>
</dbReference>
<evidence type="ECO:0000313" key="3">
    <source>
        <dbReference type="Proteomes" id="UP001229421"/>
    </source>
</evidence>
<evidence type="ECO:0000259" key="1">
    <source>
        <dbReference type="Pfam" id="PF13960"/>
    </source>
</evidence>
<dbReference type="PANTHER" id="PTHR48258">
    <property type="entry name" value="DUF4218 DOMAIN-CONTAINING PROTEIN-RELATED"/>
    <property type="match status" value="1"/>
</dbReference>
<dbReference type="Proteomes" id="UP001229421">
    <property type="component" value="Unassembled WGS sequence"/>
</dbReference>
<reference evidence="2" key="1">
    <citation type="journal article" date="2023" name="bioRxiv">
        <title>Improved chromosome-level genome assembly for marigold (Tagetes erecta).</title>
        <authorList>
            <person name="Jiang F."/>
            <person name="Yuan L."/>
            <person name="Wang S."/>
            <person name="Wang H."/>
            <person name="Xu D."/>
            <person name="Wang A."/>
            <person name="Fan W."/>
        </authorList>
    </citation>
    <scope>NUCLEOTIDE SEQUENCE</scope>
    <source>
        <strain evidence="2">WSJ</strain>
        <tissue evidence="2">Leaf</tissue>
    </source>
</reference>
<evidence type="ECO:0000313" key="2">
    <source>
        <dbReference type="EMBL" id="KAK1419242.1"/>
    </source>
</evidence>